<keyword evidence="3" id="KW-0479">Metal-binding</keyword>
<dbReference type="InterPro" id="IPR000917">
    <property type="entry name" value="Sulfatase_N"/>
</dbReference>
<feature type="domain" description="Sulfatase N-terminal" evidence="7">
    <location>
        <begin position="161"/>
        <end position="547"/>
    </location>
</feature>
<dbReference type="InterPro" id="IPR024607">
    <property type="entry name" value="Sulfatase_CS"/>
</dbReference>
<dbReference type="PROSITE" id="PS00523">
    <property type="entry name" value="SULFATASE_1"/>
    <property type="match status" value="1"/>
</dbReference>
<dbReference type="Proteomes" id="UP000886700">
    <property type="component" value="Unplaced"/>
</dbReference>
<evidence type="ECO:0000256" key="3">
    <source>
        <dbReference type="ARBA" id="ARBA00022723"/>
    </source>
</evidence>
<keyword evidence="6" id="KW-1133">Transmembrane helix</keyword>
<dbReference type="InterPro" id="IPR050738">
    <property type="entry name" value="Sulfatase"/>
</dbReference>
<dbReference type="Pfam" id="PF00884">
    <property type="entry name" value="Sulfatase"/>
    <property type="match status" value="1"/>
</dbReference>
<proteinExistence type="inferred from homology"/>
<evidence type="ECO:0000256" key="6">
    <source>
        <dbReference type="SAM" id="Phobius"/>
    </source>
</evidence>
<feature type="transmembrane region" description="Helical" evidence="6">
    <location>
        <begin position="349"/>
        <end position="372"/>
    </location>
</feature>
<keyword evidence="8" id="KW-1185">Reference proteome</keyword>
<evidence type="ECO:0000313" key="8">
    <source>
        <dbReference type="Proteomes" id="UP000886700"/>
    </source>
</evidence>
<dbReference type="Gene3D" id="1.10.287.550">
    <property type="entry name" value="Helix hairpin bin"/>
    <property type="match status" value="1"/>
</dbReference>
<comment type="similarity">
    <text evidence="2">Belongs to the sulfatase family.</text>
</comment>
<keyword evidence="5" id="KW-0106">Calcium</keyword>
<keyword evidence="4" id="KW-0378">Hydrolase</keyword>
<dbReference type="PANTHER" id="PTHR42693">
    <property type="entry name" value="ARYLSULFATASE FAMILY MEMBER"/>
    <property type="match status" value="1"/>
</dbReference>
<protein>
    <submittedName>
        <fullName evidence="9">Arylsulfatase H</fullName>
    </submittedName>
</protein>
<keyword evidence="6" id="KW-0472">Membrane</keyword>
<gene>
    <name evidence="9" type="primary">Arsh</name>
</gene>
<dbReference type="Pfam" id="PF14707">
    <property type="entry name" value="Sulfatase_C"/>
    <property type="match status" value="1"/>
</dbReference>
<evidence type="ECO:0000259" key="7">
    <source>
        <dbReference type="Pfam" id="PF00884"/>
    </source>
</evidence>
<evidence type="ECO:0000256" key="5">
    <source>
        <dbReference type="ARBA" id="ARBA00022837"/>
    </source>
</evidence>
<comment type="cofactor">
    <cofactor evidence="1">
        <name>Ca(2+)</name>
        <dbReference type="ChEBI" id="CHEBI:29108"/>
    </cofactor>
</comment>
<evidence type="ECO:0000256" key="1">
    <source>
        <dbReference type="ARBA" id="ARBA00001913"/>
    </source>
</evidence>
<dbReference type="Gene3D" id="3.30.1120.10">
    <property type="match status" value="1"/>
</dbReference>
<keyword evidence="6" id="KW-0812">Transmembrane</keyword>
<feature type="transmembrane region" description="Helical" evidence="6">
    <location>
        <begin position="319"/>
        <end position="337"/>
    </location>
</feature>
<dbReference type="PROSITE" id="PS00149">
    <property type="entry name" value="SULFATASE_2"/>
    <property type="match status" value="1"/>
</dbReference>
<dbReference type="SUPFAM" id="SSF53649">
    <property type="entry name" value="Alkaline phosphatase-like"/>
    <property type="match status" value="1"/>
</dbReference>
<sequence length="739" mass="80345">MMLRPERACEEQTRVSIIPQDTPTARLSVTLRTRPQPRLSVTLWTRPQCSPAPPTAGPSQRVPGGLRFDLCAQLSLHKEGRGGVGGLLITGRAGPRCGADCGGHRPDRACADTEEQQDSSAGEKTMQLQDTWALPRALWLCLPLCFLAGGRGALPTWNSRPNIVLLMADDLGVGDLGCYGNGSVSTPNIDRLASEGVVLTQHLAAASTCTPSRAAFLTGRYAVRSGMASASNMYRDIVWLGGSGGLPSNETTFSRILQHRGYRTGLVGKWHLGLSCASRGDHCAHPLSHGFDFFYGMPLGLQGDCGARAPPEVHRGLRVWLWATSAALAALPFLLLLPRLARWFPVPWALVAASGVLAALFFLAWFSSYGFVRRWNCVIMRGHDVIQQPAEEARAAALMLREALAFIDRNKHRPFLLFLSFLHVHTPLPTRGNFVGRSKFGPYGDNVEELDWMVGKVLAALDREHLTNQTLVYFTSDNGGRLEAQEGGAHAGGWNGVYRGGSGAGGWEGGVRVPGIFRWPGVLEAGRVVEEPTSLMDLLPTLSHVAGGVLPQDRVIDGRNLMPLLEGRVQRSDHEFLFHYCGVFLHSVRWHQKDCNTVWKAHYVTPNVSPEGSDACHGPGVCPCSGDVTHHDPPLLFDISRDPAESQPLSPDNEALFDAVLEKMATAVREHRATLTPTPRQLSTFNALWKPWLQPCCGAAFPLCGCSGEDMMLPMCAYDGETLLTQCSPVAWCSPRGAP</sequence>
<dbReference type="GeneID" id="106021715"/>
<evidence type="ECO:0000256" key="4">
    <source>
        <dbReference type="ARBA" id="ARBA00022801"/>
    </source>
</evidence>
<evidence type="ECO:0000256" key="2">
    <source>
        <dbReference type="ARBA" id="ARBA00008779"/>
    </source>
</evidence>
<dbReference type="PANTHER" id="PTHR42693:SF16">
    <property type="entry name" value="ARYLSULFATASE H"/>
    <property type="match status" value="1"/>
</dbReference>
<evidence type="ECO:0000313" key="9">
    <source>
        <dbReference type="RefSeq" id="XP_040589326.1"/>
    </source>
</evidence>
<dbReference type="InterPro" id="IPR017850">
    <property type="entry name" value="Alkaline_phosphatase_core_sf"/>
</dbReference>
<reference evidence="9" key="1">
    <citation type="submission" date="2025-08" db="UniProtKB">
        <authorList>
            <consortium name="RefSeq"/>
        </authorList>
    </citation>
    <scope>IDENTIFICATION</scope>
    <source>
        <tissue evidence="9">Liver</tissue>
    </source>
</reference>
<accession>A0ABM2WLV6</accession>
<organism evidence="8 9">
    <name type="scientific">Mesocricetus auratus</name>
    <name type="common">Golden hamster</name>
    <dbReference type="NCBI Taxonomy" id="10036"/>
    <lineage>
        <taxon>Eukaryota</taxon>
        <taxon>Metazoa</taxon>
        <taxon>Chordata</taxon>
        <taxon>Craniata</taxon>
        <taxon>Vertebrata</taxon>
        <taxon>Euteleostomi</taxon>
        <taxon>Mammalia</taxon>
        <taxon>Eutheria</taxon>
        <taxon>Euarchontoglires</taxon>
        <taxon>Glires</taxon>
        <taxon>Rodentia</taxon>
        <taxon>Myomorpha</taxon>
        <taxon>Muroidea</taxon>
        <taxon>Cricetidae</taxon>
        <taxon>Cricetinae</taxon>
        <taxon>Mesocricetus</taxon>
    </lineage>
</organism>
<dbReference type="RefSeq" id="XP_040589326.1">
    <property type="nucleotide sequence ID" value="XM_040733392.1"/>
</dbReference>
<name>A0ABM2WLV6_MESAU</name>
<dbReference type="Gene3D" id="3.40.720.10">
    <property type="entry name" value="Alkaline Phosphatase, subunit A"/>
    <property type="match status" value="1"/>
</dbReference>